<dbReference type="RefSeq" id="WP_200312574.1">
    <property type="nucleotide sequence ID" value="NZ_JAENIM010000046.1"/>
</dbReference>
<keyword evidence="1" id="KW-0812">Transmembrane</keyword>
<sequence length="91" mass="9849">MIAVLVLVKRRRKMIFCGVMGQFAIGSLGLAACCIYGYFDYWKFMLSGISSPYNWAGLLFPLAGVMLACFIGFASCSIAMMLPSAAASLDE</sequence>
<evidence type="ECO:0000256" key="1">
    <source>
        <dbReference type="SAM" id="Phobius"/>
    </source>
</evidence>
<feature type="transmembrane region" description="Helical" evidence="1">
    <location>
        <begin position="59"/>
        <end position="82"/>
    </location>
</feature>
<proteinExistence type="predicted"/>
<accession>A0A8J7MGL5</accession>
<gene>
    <name evidence="2" type="ORF">JIN82_15450</name>
</gene>
<evidence type="ECO:0000313" key="2">
    <source>
        <dbReference type="EMBL" id="MBK1792560.1"/>
    </source>
</evidence>
<protein>
    <submittedName>
        <fullName evidence="2">Uncharacterized protein</fullName>
    </submittedName>
</protein>
<evidence type="ECO:0000313" key="3">
    <source>
        <dbReference type="Proteomes" id="UP000624703"/>
    </source>
</evidence>
<keyword evidence="1" id="KW-1133">Transmembrane helix</keyword>
<dbReference type="Proteomes" id="UP000624703">
    <property type="component" value="Unassembled WGS sequence"/>
</dbReference>
<keyword evidence="3" id="KW-1185">Reference proteome</keyword>
<name>A0A8J7MGL5_9BACT</name>
<organism evidence="2 3">
    <name type="scientific">Persicirhabdus sediminis</name>
    <dbReference type="NCBI Taxonomy" id="454144"/>
    <lineage>
        <taxon>Bacteria</taxon>
        <taxon>Pseudomonadati</taxon>
        <taxon>Verrucomicrobiota</taxon>
        <taxon>Verrucomicrobiia</taxon>
        <taxon>Verrucomicrobiales</taxon>
        <taxon>Verrucomicrobiaceae</taxon>
        <taxon>Persicirhabdus</taxon>
    </lineage>
</organism>
<dbReference type="AlphaFoldDB" id="A0A8J7MGL5"/>
<comment type="caution">
    <text evidence="2">The sequence shown here is derived from an EMBL/GenBank/DDBJ whole genome shotgun (WGS) entry which is preliminary data.</text>
</comment>
<dbReference type="EMBL" id="JAENIM010000046">
    <property type="protein sequence ID" value="MBK1792560.1"/>
    <property type="molecule type" value="Genomic_DNA"/>
</dbReference>
<keyword evidence="1" id="KW-0472">Membrane</keyword>
<feature type="transmembrane region" description="Helical" evidence="1">
    <location>
        <begin position="15"/>
        <end position="39"/>
    </location>
</feature>
<reference evidence="2" key="1">
    <citation type="submission" date="2021-01" db="EMBL/GenBank/DDBJ databases">
        <title>Modified the classification status of verrucomicrobia.</title>
        <authorList>
            <person name="Feng X."/>
        </authorList>
    </citation>
    <scope>NUCLEOTIDE SEQUENCE</scope>
    <source>
        <strain evidence="2">_KCTC 22039</strain>
    </source>
</reference>